<reference evidence="2 3" key="1">
    <citation type="submission" date="2021-06" db="EMBL/GenBank/DDBJ databases">
        <title>Caerostris extrusa draft genome.</title>
        <authorList>
            <person name="Kono N."/>
            <person name="Arakawa K."/>
        </authorList>
    </citation>
    <scope>NUCLEOTIDE SEQUENCE [LARGE SCALE GENOMIC DNA]</scope>
</reference>
<dbReference type="Proteomes" id="UP001054945">
    <property type="component" value="Unassembled WGS sequence"/>
</dbReference>
<feature type="region of interest" description="Disordered" evidence="1">
    <location>
        <begin position="47"/>
        <end position="131"/>
    </location>
</feature>
<evidence type="ECO:0008006" key="4">
    <source>
        <dbReference type="Google" id="ProtNLM"/>
    </source>
</evidence>
<comment type="caution">
    <text evidence="2">The sequence shown here is derived from an EMBL/GenBank/DDBJ whole genome shotgun (WGS) entry which is preliminary data.</text>
</comment>
<feature type="region of interest" description="Disordered" evidence="1">
    <location>
        <begin position="1"/>
        <end position="23"/>
    </location>
</feature>
<keyword evidence="3" id="KW-1185">Reference proteome</keyword>
<proteinExistence type="predicted"/>
<feature type="compositionally biased region" description="Low complexity" evidence="1">
    <location>
        <begin position="122"/>
        <end position="131"/>
    </location>
</feature>
<dbReference type="AlphaFoldDB" id="A0AAV4XV69"/>
<dbReference type="EMBL" id="BPLR01018211">
    <property type="protein sequence ID" value="GIY97759.1"/>
    <property type="molecule type" value="Genomic_DNA"/>
</dbReference>
<feature type="compositionally biased region" description="Polar residues" evidence="1">
    <location>
        <begin position="65"/>
        <end position="110"/>
    </location>
</feature>
<evidence type="ECO:0000313" key="2">
    <source>
        <dbReference type="EMBL" id="GIY97759.1"/>
    </source>
</evidence>
<name>A0AAV4XV69_CAEEX</name>
<protein>
    <recommendedName>
        <fullName evidence="4">Early growth response 1</fullName>
    </recommendedName>
</protein>
<sequence>MTAGVISIPYQPELGTGPASSLPQFFTSYLRLNDDVHPFHLKTNSFAESGSVSSSQTPAPYPAPLTNSMSGSQDTSTVSCSQDSSTPYSGPQGTSTVSQTKGTNSMSGTQTPAPYPAPKTPAPYARPGAPP</sequence>
<evidence type="ECO:0000313" key="3">
    <source>
        <dbReference type="Proteomes" id="UP001054945"/>
    </source>
</evidence>
<accession>A0AAV4XV69</accession>
<gene>
    <name evidence="2" type="ORF">CEXT_434761</name>
</gene>
<organism evidence="2 3">
    <name type="scientific">Caerostris extrusa</name>
    <name type="common">Bark spider</name>
    <name type="synonym">Caerostris bankana</name>
    <dbReference type="NCBI Taxonomy" id="172846"/>
    <lineage>
        <taxon>Eukaryota</taxon>
        <taxon>Metazoa</taxon>
        <taxon>Ecdysozoa</taxon>
        <taxon>Arthropoda</taxon>
        <taxon>Chelicerata</taxon>
        <taxon>Arachnida</taxon>
        <taxon>Araneae</taxon>
        <taxon>Araneomorphae</taxon>
        <taxon>Entelegynae</taxon>
        <taxon>Araneoidea</taxon>
        <taxon>Araneidae</taxon>
        <taxon>Caerostris</taxon>
    </lineage>
</organism>
<evidence type="ECO:0000256" key="1">
    <source>
        <dbReference type="SAM" id="MobiDB-lite"/>
    </source>
</evidence>
<feature type="compositionally biased region" description="Polar residues" evidence="1">
    <location>
        <begin position="47"/>
        <end position="58"/>
    </location>
</feature>